<evidence type="ECO:0000313" key="3">
    <source>
        <dbReference type="Proteomes" id="UP000271631"/>
    </source>
</evidence>
<keyword evidence="1" id="KW-1133">Transmembrane helix</keyword>
<feature type="transmembrane region" description="Helical" evidence="1">
    <location>
        <begin position="106"/>
        <end position="128"/>
    </location>
</feature>
<comment type="caution">
    <text evidence="2">The sequence shown here is derived from an EMBL/GenBank/DDBJ whole genome shotgun (WGS) entry which is preliminary data.</text>
</comment>
<dbReference type="AntiFam" id="ANF00142">
    <property type="entry name" value="Shadow ORF (opposite yadG)"/>
</dbReference>
<feature type="transmembrane region" description="Helical" evidence="1">
    <location>
        <begin position="156"/>
        <end position="179"/>
    </location>
</feature>
<protein>
    <submittedName>
        <fullName evidence="2">Uncharacterized protein</fullName>
    </submittedName>
</protein>
<keyword evidence="1" id="KW-0472">Membrane</keyword>
<gene>
    <name evidence="2" type="ORF">ALP13_200157</name>
</gene>
<proteinExistence type="predicted"/>
<dbReference type="EMBL" id="RBUQ01000279">
    <property type="protein sequence ID" value="RMV31263.1"/>
    <property type="molecule type" value="Genomic_DNA"/>
</dbReference>
<dbReference type="Proteomes" id="UP000271631">
    <property type="component" value="Unassembled WGS sequence"/>
</dbReference>
<reference evidence="2 3" key="1">
    <citation type="submission" date="2018-08" db="EMBL/GenBank/DDBJ databases">
        <title>Recombination of ecologically and evolutionarily significant loci maintains genetic cohesion in the Pseudomonas syringae species complex.</title>
        <authorList>
            <person name="Dillon M."/>
            <person name="Thakur S."/>
            <person name="Almeida R.N.D."/>
            <person name="Weir B.S."/>
            <person name="Guttman D.S."/>
        </authorList>
    </citation>
    <scope>NUCLEOTIDE SEQUENCE [LARGE SCALE GENOMIC DNA]</scope>
    <source>
        <strain evidence="2 3">ICMP 11281</strain>
    </source>
</reference>
<evidence type="ECO:0000313" key="2">
    <source>
        <dbReference type="EMBL" id="RMV31263.1"/>
    </source>
</evidence>
<accession>A0A0N0WUB7</accession>
<dbReference type="AlphaFoldDB" id="A0A0N0WUB7"/>
<keyword evidence="1" id="KW-0812">Transmembrane</keyword>
<evidence type="ECO:0000256" key="1">
    <source>
        <dbReference type="SAM" id="Phobius"/>
    </source>
</evidence>
<sequence>MFERDHLGRVGDQAGRGEQLAWAYRLDVRIGLVDPLSRHLAQTRLLDALMAAVLLGALCLRIGDDGRGACGTRHLTTMTGTLHFALAGHGDLLLDAVACRACPDQCSLCVVLLGLALLAIVVVAAAVLNQRVAAKLEDTIGMFQQRPVVGDDNAGFLALAQLFAQLLAGLAIQMVGGLVEYQYPRAAEAQTGEHQAYSLASAQGLARPIKRQMGQAQARQTGVDIARQVPAVVDQVEQRWVAGARLDLCQGLQSVMYPQQVGNGPVDRPEPLRQMGSKIACRANGTRCRLEPSLLRVHHDLTPVTSDTAS</sequence>
<name>A0A0N0WUB7_PSEYM</name>
<organism evidence="2 3">
    <name type="scientific">Pseudomonas syringae pv. maculicola</name>
    <dbReference type="NCBI Taxonomy" id="59511"/>
    <lineage>
        <taxon>Bacteria</taxon>
        <taxon>Pseudomonadati</taxon>
        <taxon>Pseudomonadota</taxon>
        <taxon>Gammaproteobacteria</taxon>
        <taxon>Pseudomonadales</taxon>
        <taxon>Pseudomonadaceae</taxon>
        <taxon>Pseudomonas</taxon>
    </lineage>
</organism>